<dbReference type="CDD" id="cd00077">
    <property type="entry name" value="HDc"/>
    <property type="match status" value="1"/>
</dbReference>
<dbReference type="Gene3D" id="3.30.450.20">
    <property type="entry name" value="PAS domain"/>
    <property type="match status" value="1"/>
</dbReference>
<gene>
    <name evidence="4" type="ORF">LARV_01627</name>
</gene>
<dbReference type="Pfam" id="PF13487">
    <property type="entry name" value="HD_5"/>
    <property type="match status" value="1"/>
</dbReference>
<dbReference type="AlphaFoldDB" id="A0A0S7B8L9"/>
<feature type="transmembrane region" description="Helical" evidence="1">
    <location>
        <begin position="20"/>
        <end position="37"/>
    </location>
</feature>
<dbReference type="SUPFAM" id="SSF55785">
    <property type="entry name" value="PYP-like sensor domain (PAS domain)"/>
    <property type="match status" value="1"/>
</dbReference>
<organism evidence="4">
    <name type="scientific">Longilinea arvoryzae</name>
    <dbReference type="NCBI Taxonomy" id="360412"/>
    <lineage>
        <taxon>Bacteria</taxon>
        <taxon>Bacillati</taxon>
        <taxon>Chloroflexota</taxon>
        <taxon>Anaerolineae</taxon>
        <taxon>Anaerolineales</taxon>
        <taxon>Anaerolineaceae</taxon>
        <taxon>Longilinea</taxon>
    </lineage>
</organism>
<dbReference type="PANTHER" id="PTHR45228">
    <property type="entry name" value="CYCLIC DI-GMP PHOSPHODIESTERASE TM_0186-RELATED"/>
    <property type="match status" value="1"/>
</dbReference>
<dbReference type="EMBL" id="DF967972">
    <property type="protein sequence ID" value="GAP13868.1"/>
    <property type="molecule type" value="Genomic_DNA"/>
</dbReference>
<dbReference type="SMART" id="SM00471">
    <property type="entry name" value="HDc"/>
    <property type="match status" value="1"/>
</dbReference>
<reference evidence="4" key="1">
    <citation type="submission" date="2015-07" db="EMBL/GenBank/DDBJ databases">
        <title>Draft Genome Sequences of Anaerolinea thermolimosa IMO-1, Bellilinea caldifistulae GOMI-1, Leptolinea tardivitalis YMTK-2, Levilinea saccharolytica KIBI-1,Longilinea arvoryzae KOME-1, Previously Described as Members of the Anaerolineaceae (Chloroflexi).</title>
        <authorList>
            <person name="Sekiguchi Y."/>
            <person name="Ohashi A."/>
            <person name="Matsuura N."/>
            <person name="Tourlousse M.D."/>
        </authorList>
    </citation>
    <scope>NUCLEOTIDE SEQUENCE [LARGE SCALE GENOMIC DNA]</scope>
    <source>
        <strain evidence="4">KOME-1</strain>
    </source>
</reference>
<dbReference type="Pfam" id="PF13185">
    <property type="entry name" value="GAF_2"/>
    <property type="match status" value="1"/>
</dbReference>
<dbReference type="Gene3D" id="1.10.3210.10">
    <property type="entry name" value="Hypothetical protein af1432"/>
    <property type="match status" value="1"/>
</dbReference>
<keyword evidence="1" id="KW-0472">Membrane</keyword>
<dbReference type="SUPFAM" id="SSF55781">
    <property type="entry name" value="GAF domain-like"/>
    <property type="match status" value="1"/>
</dbReference>
<dbReference type="SMART" id="SM00065">
    <property type="entry name" value="GAF"/>
    <property type="match status" value="1"/>
</dbReference>
<dbReference type="InterPro" id="IPR035965">
    <property type="entry name" value="PAS-like_dom_sf"/>
</dbReference>
<dbReference type="PROSITE" id="PS50113">
    <property type="entry name" value="PAC"/>
    <property type="match status" value="1"/>
</dbReference>
<dbReference type="OrthoDB" id="9804863at2"/>
<dbReference type="CDD" id="cd00130">
    <property type="entry name" value="PAS"/>
    <property type="match status" value="1"/>
</dbReference>
<dbReference type="InterPro" id="IPR000014">
    <property type="entry name" value="PAS"/>
</dbReference>
<keyword evidence="1" id="KW-0812">Transmembrane</keyword>
<dbReference type="PANTHER" id="PTHR45228:SF1">
    <property type="entry name" value="CYCLIC DI-GMP PHOSPHODIESTERASE TM_0186"/>
    <property type="match status" value="1"/>
</dbReference>
<proteinExistence type="predicted"/>
<accession>A0A0S7B8L9</accession>
<evidence type="ECO:0000256" key="1">
    <source>
        <dbReference type="SAM" id="Phobius"/>
    </source>
</evidence>
<dbReference type="InterPro" id="IPR037522">
    <property type="entry name" value="HD_GYP_dom"/>
</dbReference>
<dbReference type="InterPro" id="IPR003607">
    <property type="entry name" value="HD/PDEase_dom"/>
</dbReference>
<name>A0A0S7B8L9_9CHLR</name>
<protein>
    <submittedName>
        <fullName evidence="4">Protein containg PAS domain S-box</fullName>
    </submittedName>
</protein>
<dbReference type="InterPro" id="IPR052020">
    <property type="entry name" value="Cyclic_di-GMP/3'3'-cGAMP_PDE"/>
</dbReference>
<dbReference type="Proteomes" id="UP000055060">
    <property type="component" value="Unassembled WGS sequence"/>
</dbReference>
<dbReference type="STRING" id="360412.LARV_01627"/>
<dbReference type="SMART" id="SM00091">
    <property type="entry name" value="PAS"/>
    <property type="match status" value="1"/>
</dbReference>
<dbReference type="InterPro" id="IPR000700">
    <property type="entry name" value="PAS-assoc_C"/>
</dbReference>
<dbReference type="SUPFAM" id="SSF109604">
    <property type="entry name" value="HD-domain/PDEase-like"/>
    <property type="match status" value="1"/>
</dbReference>
<keyword evidence="1" id="KW-1133">Transmembrane helix</keyword>
<dbReference type="NCBIfam" id="TIGR00229">
    <property type="entry name" value="sensory_box"/>
    <property type="match status" value="1"/>
</dbReference>
<feature type="domain" description="HD-GYP" evidence="3">
    <location>
        <begin position="375"/>
        <end position="570"/>
    </location>
</feature>
<evidence type="ECO:0000259" key="2">
    <source>
        <dbReference type="PROSITE" id="PS50113"/>
    </source>
</evidence>
<sequence>MDTIMWGVNHIWQLVVHHPFIPGLIGIVICLAVIGSWRSRHHLKPRLATFHRDAESAQPNGVTELTEHPAALDPLVESQEKYSTIFRIFPDAVAITTRQDGRLIEVNEGFLSLTGYSAAELHEKDTHQIDLWAQIEDRDWLLEQLRLNGQVIDMESRIRIKSGEIRYCLISSRIIDIRDEECILTILRDITEKKRSEEHARQQLQRLATLRVVDMTIAASMDLDQVLDVLLEKIVSELKVDACLLLLLNSDQHLVYRAQKGMDADKARRTSVKLGEEYAGWCALHWKPMYVLQNEEKTDFLLNKKDIAEAGFIAYYCTPLIAKGQVLGVVEIFNRKPLPSDPEWISFFEALVDQAAIAIDNTSLMDRVEKTNQELIAAYDATIQGWARALELRDVDTEGHSQRVLRLTLAVAKAMGFPEKAQIQLQRGALLHDIGKMSVPDAILFKTGPLTPEEWEIMRKHPQYAYELLSSVSFLRSALDIPYCHHERWNGSGYPRGLVGEEIPLAARIFAVVDVWDALLSNRPYRAAWDEERAELYIRQNAGVLFDPTVVEVFIEQITAPGLPNKSLPRGSAPQSID</sequence>
<keyword evidence="5" id="KW-1185">Reference proteome</keyword>
<evidence type="ECO:0000259" key="3">
    <source>
        <dbReference type="PROSITE" id="PS51832"/>
    </source>
</evidence>
<dbReference type="PROSITE" id="PS51832">
    <property type="entry name" value="HD_GYP"/>
    <property type="match status" value="1"/>
</dbReference>
<dbReference type="Gene3D" id="3.30.450.40">
    <property type="match status" value="1"/>
</dbReference>
<dbReference type="RefSeq" id="WP_083522422.1">
    <property type="nucleotide sequence ID" value="NZ_DF967972.1"/>
</dbReference>
<dbReference type="Pfam" id="PF13426">
    <property type="entry name" value="PAS_9"/>
    <property type="match status" value="1"/>
</dbReference>
<evidence type="ECO:0000313" key="4">
    <source>
        <dbReference type="EMBL" id="GAP13868.1"/>
    </source>
</evidence>
<evidence type="ECO:0000313" key="5">
    <source>
        <dbReference type="Proteomes" id="UP000055060"/>
    </source>
</evidence>
<dbReference type="InterPro" id="IPR003018">
    <property type="entry name" value="GAF"/>
</dbReference>
<dbReference type="InterPro" id="IPR029016">
    <property type="entry name" value="GAF-like_dom_sf"/>
</dbReference>
<feature type="domain" description="PAC" evidence="2">
    <location>
        <begin position="152"/>
        <end position="202"/>
    </location>
</feature>